<dbReference type="GO" id="GO:0015031">
    <property type="term" value="P:protein transport"/>
    <property type="evidence" value="ECO:0007669"/>
    <property type="project" value="InterPro"/>
</dbReference>
<protein>
    <submittedName>
        <fullName evidence="1">Accessory Sec system protein Asp2</fullName>
    </submittedName>
</protein>
<reference evidence="2 4" key="2">
    <citation type="submission" date="2020-03" db="EMBL/GenBank/DDBJ databases">
        <title>Characterization of ganglioside-mimicking enterococci.</title>
        <authorList>
            <person name="Patry R.T."/>
            <person name="Nothaft H."/>
            <person name="Bridger R."/>
            <person name="Shajahan A."/>
            <person name="Huynh S."/>
            <person name="Sanchez S."/>
            <person name="Azadi P."/>
            <person name="Cooper K."/>
            <person name="Miller W.G."/>
            <person name="Parker C.T."/>
            <person name="Wells L."/>
            <person name="Szymanski C.M."/>
        </authorList>
    </citation>
    <scope>NUCLEOTIDE SEQUENCE [LARGE SCALE GENOMIC DNA]</scope>
    <source>
        <strain evidence="2 4">EGM181</strain>
    </source>
</reference>
<evidence type="ECO:0000313" key="1">
    <source>
        <dbReference type="EMBL" id="MXS25078.1"/>
    </source>
</evidence>
<dbReference type="RefSeq" id="WP_005471824.1">
    <property type="nucleotide sequence ID" value="NZ_BTSN01000003.1"/>
</dbReference>
<dbReference type="NCBIfam" id="TIGR03712">
    <property type="entry name" value="acc_sec_asp2"/>
    <property type="match status" value="1"/>
</dbReference>
<proteinExistence type="predicted"/>
<evidence type="ECO:0000313" key="4">
    <source>
        <dbReference type="Proteomes" id="UP000516696"/>
    </source>
</evidence>
<dbReference type="AlphaFoldDB" id="A0A366U441"/>
<accession>A0A366U441</accession>
<organism evidence="1 3">
    <name type="scientific">Enterococcus gallinarum</name>
    <dbReference type="NCBI Taxonomy" id="1353"/>
    <lineage>
        <taxon>Bacteria</taxon>
        <taxon>Bacillati</taxon>
        <taxon>Bacillota</taxon>
        <taxon>Bacilli</taxon>
        <taxon>Lactobacillales</taxon>
        <taxon>Enterococcaceae</taxon>
        <taxon>Enterococcus</taxon>
    </lineage>
</organism>
<name>A0A366U441_ENTGA</name>
<dbReference type="Pfam" id="PF16929">
    <property type="entry name" value="Asp2"/>
    <property type="match status" value="1"/>
</dbReference>
<evidence type="ECO:0000313" key="3">
    <source>
        <dbReference type="Proteomes" id="UP000439965"/>
    </source>
</evidence>
<dbReference type="SUPFAM" id="SSF53474">
    <property type="entry name" value="alpha/beta-Hydrolases"/>
    <property type="match status" value="1"/>
</dbReference>
<dbReference type="Proteomes" id="UP000516696">
    <property type="component" value="Chromosome"/>
</dbReference>
<gene>
    <name evidence="1" type="primary">asp2</name>
    <name evidence="2" type="ORF">EGM181_04370</name>
    <name evidence="1" type="ORF">GTI89_03165</name>
</gene>
<sequence>MASSKQIKIFHIAAAAVSSEWQKQLSSLFVYQWLPLAYDFRKDEQELQLFEKDKYNSKYHRALFLLEKDALILEDKELLEQLPAYQIFYEKNCQLSPEVQALFTLKAAKLFDEQQLENVFSSINEQFSAKQQGYKLSMDHMKFNKDVSLQITKEGHAACQVKAQLTPDYQQITTWKMTNLIPKEERTCFYPEIANIQGEAILKIKLFFIKENTNQVIQVIEIAHDRIINGDPIYFKLDQQAYINVSLYAKGNQGQFTIGQMHLRRAMADESVMIPGGGRIRDDEHLGGEVIYYFNPGDLKPPLAVYFSGYRSAEGFEGRGMMGSMGCPFLLIGDPRLEGGNFYLGSQKFEQEIVTIILEKLALLGFQKSDLILSGLSMGTFGALYYASDLSPNSVIVGKPLTNLGSIALNERINRPTGFPTSLDMLLYNIGFVSEEASSQLNGRFWEKFKSGDYRQTTFAIAYMKQDDYDMEAFPMLFEFLKNNFPMTRVLYKGMIGRHNDNSPAINNWFLKQYKNILVHTFHRNIKKIL</sequence>
<dbReference type="InterPro" id="IPR022267">
    <property type="entry name" value="Asp2"/>
</dbReference>
<dbReference type="InterPro" id="IPR029058">
    <property type="entry name" value="AB_hydrolase_fold"/>
</dbReference>
<dbReference type="EMBL" id="WVTI01000002">
    <property type="protein sequence ID" value="MXS25078.1"/>
    <property type="molecule type" value="Genomic_DNA"/>
</dbReference>
<dbReference type="Proteomes" id="UP000439965">
    <property type="component" value="Unassembled WGS sequence"/>
</dbReference>
<evidence type="ECO:0000313" key="2">
    <source>
        <dbReference type="EMBL" id="QOG26549.1"/>
    </source>
</evidence>
<reference evidence="1 3" key="1">
    <citation type="submission" date="2019-04" db="EMBL/GenBank/DDBJ databases">
        <title>Step-wise assembly of the neonatal virome modulated by breast feeding.</title>
        <authorList>
            <person name="Liang G."/>
            <person name="Bushman F."/>
        </authorList>
    </citation>
    <scope>NUCLEOTIDE SEQUENCE [LARGE SCALE GENOMIC DNA]</scope>
    <source>
        <strain evidence="1 3">E3404</strain>
    </source>
</reference>
<dbReference type="EMBL" id="CP050485">
    <property type="protein sequence ID" value="QOG26549.1"/>
    <property type="molecule type" value="Genomic_DNA"/>
</dbReference>